<proteinExistence type="predicted"/>
<feature type="compositionally biased region" description="Polar residues" evidence="1">
    <location>
        <begin position="142"/>
        <end position="152"/>
    </location>
</feature>
<protein>
    <submittedName>
        <fullName evidence="3">Putative glycosyltransferase</fullName>
    </submittedName>
</protein>
<evidence type="ECO:0000259" key="2">
    <source>
        <dbReference type="Pfam" id="PF00535"/>
    </source>
</evidence>
<dbReference type="CDD" id="cd00761">
    <property type="entry name" value="Glyco_tranf_GTA_type"/>
    <property type="match status" value="1"/>
</dbReference>
<name>K6VN70_9MICO</name>
<keyword evidence="4" id="KW-1185">Reference proteome</keyword>
<dbReference type="InterPro" id="IPR050834">
    <property type="entry name" value="Glycosyltransf_2"/>
</dbReference>
<sequence>MKRSSPAKLSVVIACFNASETLAEQLESLATQNCDLPWEVILADNGSTDHSVAIAETYAHRIPLRVIDAGERRGPAHARNRGVEAAEGEWVAFCDADDIVGTGWVAAACAAMDSHPFVAGQIDVTRLNSERLARTRRMEQQEGLQPGSSNSLGLPHAGSGNMAIHRQIFLDVGGFDEEMPCLEDTDLCWRVQLRGTPLEYAPDMMVHTRLRSTLGGTLRQGLDYGRGYTRLEERYGSLAPQVTPVERSQGQHLPESSVGAALRTLFLVPTVRGVTWQLAWHLGRRTATPSPEASPPPLPRS</sequence>
<feature type="domain" description="Glycosyltransferase 2-like" evidence="2">
    <location>
        <begin position="10"/>
        <end position="169"/>
    </location>
</feature>
<dbReference type="EMBL" id="BAGZ01000003">
    <property type="protein sequence ID" value="GAB76830.1"/>
    <property type="molecule type" value="Genomic_DNA"/>
</dbReference>
<dbReference type="PANTHER" id="PTHR43685">
    <property type="entry name" value="GLYCOSYLTRANSFERASE"/>
    <property type="match status" value="1"/>
</dbReference>
<gene>
    <name evidence="3" type="ORF">AUCHE_03_00470</name>
</gene>
<dbReference type="PANTHER" id="PTHR43685:SF12">
    <property type="entry name" value="GLYCOSYL TRANSFERASE FAMILY 2"/>
    <property type="match status" value="1"/>
</dbReference>
<organism evidence="3 4">
    <name type="scientific">Austwickia chelonae NBRC 105200</name>
    <dbReference type="NCBI Taxonomy" id="1184607"/>
    <lineage>
        <taxon>Bacteria</taxon>
        <taxon>Bacillati</taxon>
        <taxon>Actinomycetota</taxon>
        <taxon>Actinomycetes</taxon>
        <taxon>Micrococcales</taxon>
        <taxon>Dermatophilaceae</taxon>
        <taxon>Austwickia</taxon>
    </lineage>
</organism>
<feature type="region of interest" description="Disordered" evidence="1">
    <location>
        <begin position="137"/>
        <end position="157"/>
    </location>
</feature>
<dbReference type="InterPro" id="IPR001173">
    <property type="entry name" value="Glyco_trans_2-like"/>
</dbReference>
<dbReference type="AlphaFoldDB" id="K6VN70"/>
<dbReference type="STRING" id="100225.SAMN05421595_1965"/>
<dbReference type="InterPro" id="IPR029044">
    <property type="entry name" value="Nucleotide-diphossugar_trans"/>
</dbReference>
<dbReference type="eggNOG" id="COG1216">
    <property type="taxonomic scope" value="Bacteria"/>
</dbReference>
<reference evidence="3 4" key="1">
    <citation type="submission" date="2012-08" db="EMBL/GenBank/DDBJ databases">
        <title>Whole genome shotgun sequence of Austwickia chelonae NBRC 105200.</title>
        <authorList>
            <person name="Yoshida I."/>
            <person name="Hosoyama A."/>
            <person name="Tsuchikane K."/>
            <person name="Katsumata H."/>
            <person name="Ando Y."/>
            <person name="Ohji S."/>
            <person name="Hamada M."/>
            <person name="Tamura T."/>
            <person name="Yamazoe A."/>
            <person name="Yamazaki S."/>
            <person name="Fujita N."/>
        </authorList>
    </citation>
    <scope>NUCLEOTIDE SEQUENCE [LARGE SCALE GENOMIC DNA]</scope>
    <source>
        <strain evidence="3 4">NBRC 105200</strain>
    </source>
</reference>
<dbReference type="Proteomes" id="UP000008495">
    <property type="component" value="Unassembled WGS sequence"/>
</dbReference>
<evidence type="ECO:0000313" key="4">
    <source>
        <dbReference type="Proteomes" id="UP000008495"/>
    </source>
</evidence>
<dbReference type="GO" id="GO:0016740">
    <property type="term" value="F:transferase activity"/>
    <property type="evidence" value="ECO:0007669"/>
    <property type="project" value="UniProtKB-KW"/>
</dbReference>
<dbReference type="RefSeq" id="WP_006501581.1">
    <property type="nucleotide sequence ID" value="NZ_BAGZ01000003.1"/>
</dbReference>
<evidence type="ECO:0000256" key="1">
    <source>
        <dbReference type="SAM" id="MobiDB-lite"/>
    </source>
</evidence>
<comment type="caution">
    <text evidence="3">The sequence shown here is derived from an EMBL/GenBank/DDBJ whole genome shotgun (WGS) entry which is preliminary data.</text>
</comment>
<accession>K6VN70</accession>
<keyword evidence="3" id="KW-0808">Transferase</keyword>
<dbReference type="Gene3D" id="3.90.550.10">
    <property type="entry name" value="Spore Coat Polysaccharide Biosynthesis Protein SpsA, Chain A"/>
    <property type="match status" value="1"/>
</dbReference>
<evidence type="ECO:0000313" key="3">
    <source>
        <dbReference type="EMBL" id="GAB76830.1"/>
    </source>
</evidence>
<dbReference type="Pfam" id="PF00535">
    <property type="entry name" value="Glycos_transf_2"/>
    <property type="match status" value="1"/>
</dbReference>
<dbReference type="SUPFAM" id="SSF53448">
    <property type="entry name" value="Nucleotide-diphospho-sugar transferases"/>
    <property type="match status" value="1"/>
</dbReference>